<feature type="domain" description="NAD(P)-binding" evidence="1">
    <location>
        <begin position="7"/>
        <end position="221"/>
    </location>
</feature>
<sequence length="242" mass="26843">MTILVVGATGATGRLLVADLLKHGQKVKAVVRSSEKLSEFLKEDNLQIITSGILDLSDAEMTEHVKDCEAVASCLGHNLTFKGMFGHPRRLVTDTARRLCAAIVANNPEKPVKYVLMNTTGNRNHDLHEPISFAQKCVIAIIRLLIPPHSDNENAADYLRTKIGKNNKMIEWTAVRPDGLIDEQTVSNYTLHASPTRSAIFNPGKTSRINVARFMAQLLTDTNLWNTWKGQMPVIYNAEPTE</sequence>
<dbReference type="SUPFAM" id="SSF51735">
    <property type="entry name" value="NAD(P)-binding Rossmann-fold domains"/>
    <property type="match status" value="1"/>
</dbReference>
<evidence type="ECO:0000313" key="3">
    <source>
        <dbReference type="Proteomes" id="UP001145087"/>
    </source>
</evidence>
<dbReference type="PANTHER" id="PTHR15020">
    <property type="entry name" value="FLAVIN REDUCTASE-RELATED"/>
    <property type="match status" value="1"/>
</dbReference>
<accession>A0A9X3J7G8</accession>
<dbReference type="Pfam" id="PF13460">
    <property type="entry name" value="NAD_binding_10"/>
    <property type="match status" value="1"/>
</dbReference>
<evidence type="ECO:0000259" key="1">
    <source>
        <dbReference type="Pfam" id="PF13460"/>
    </source>
</evidence>
<dbReference type="Proteomes" id="UP001145087">
    <property type="component" value="Unassembled WGS sequence"/>
</dbReference>
<dbReference type="RefSeq" id="WP_343333023.1">
    <property type="nucleotide sequence ID" value="NZ_JAPOHD010000020.1"/>
</dbReference>
<comment type="caution">
    <text evidence="2">The sequence shown here is derived from an EMBL/GenBank/DDBJ whole genome shotgun (WGS) entry which is preliminary data.</text>
</comment>
<evidence type="ECO:0000313" key="2">
    <source>
        <dbReference type="EMBL" id="MCY1720690.1"/>
    </source>
</evidence>
<dbReference type="PANTHER" id="PTHR15020:SF11">
    <property type="entry name" value="OS06G0360300 PROTEIN"/>
    <property type="match status" value="1"/>
</dbReference>
<dbReference type="InterPro" id="IPR016040">
    <property type="entry name" value="NAD(P)-bd_dom"/>
</dbReference>
<proteinExistence type="predicted"/>
<name>A0A9X3J7G8_9BACT</name>
<dbReference type="Gene3D" id="3.40.50.720">
    <property type="entry name" value="NAD(P)-binding Rossmann-like Domain"/>
    <property type="match status" value="1"/>
</dbReference>
<gene>
    <name evidence="2" type="ORF">OU798_10070</name>
</gene>
<dbReference type="InterPro" id="IPR036291">
    <property type="entry name" value="NAD(P)-bd_dom_sf"/>
</dbReference>
<reference evidence="2" key="1">
    <citation type="submission" date="2022-11" db="EMBL/GenBank/DDBJ databases">
        <title>Marilongibacter aestuarii gen. nov., sp. nov., isolated from tidal flat sediment.</title>
        <authorList>
            <person name="Jiayan W."/>
        </authorList>
    </citation>
    <scope>NUCLEOTIDE SEQUENCE</scope>
    <source>
        <strain evidence="2">Z1-6</strain>
    </source>
</reference>
<dbReference type="AlphaFoldDB" id="A0A9X3J7G8"/>
<organism evidence="2 3">
    <name type="scientific">Draconibacterium aestuarii</name>
    <dbReference type="NCBI Taxonomy" id="2998507"/>
    <lineage>
        <taxon>Bacteria</taxon>
        <taxon>Pseudomonadati</taxon>
        <taxon>Bacteroidota</taxon>
        <taxon>Bacteroidia</taxon>
        <taxon>Marinilabiliales</taxon>
        <taxon>Prolixibacteraceae</taxon>
        <taxon>Draconibacterium</taxon>
    </lineage>
</organism>
<keyword evidence="3" id="KW-1185">Reference proteome</keyword>
<dbReference type="EMBL" id="JAPOHD010000020">
    <property type="protein sequence ID" value="MCY1720690.1"/>
    <property type="molecule type" value="Genomic_DNA"/>
</dbReference>
<protein>
    <submittedName>
        <fullName evidence="2">SDR family oxidoreductase</fullName>
    </submittedName>
</protein>